<dbReference type="PANTHER" id="PTHR22604:SF105">
    <property type="entry name" value="TRANS-1,2-DIHYDROBENZENE-1,2-DIOL DEHYDROGENASE"/>
    <property type="match status" value="1"/>
</dbReference>
<gene>
    <name evidence="5" type="ORF">NADRNF5_2145</name>
</gene>
<evidence type="ECO:0000313" key="5">
    <source>
        <dbReference type="EMBL" id="AJW71817.1"/>
    </source>
</evidence>
<dbReference type="InterPro" id="IPR000683">
    <property type="entry name" value="Gfo/Idh/MocA-like_OxRdtase_N"/>
</dbReference>
<dbReference type="Gene3D" id="3.30.360.10">
    <property type="entry name" value="Dihydrodipicolinate Reductase, domain 2"/>
    <property type="match status" value="1"/>
</dbReference>
<dbReference type="EMBL" id="CP011070">
    <property type="protein sequence ID" value="AJW71817.1"/>
    <property type="molecule type" value="Genomic_DNA"/>
</dbReference>
<dbReference type="KEGG" id="nin:NADRNF5_2145"/>
<dbReference type="Proteomes" id="UP000032408">
    <property type="component" value="Chromosome"/>
</dbReference>
<dbReference type="GO" id="GO:0000166">
    <property type="term" value="F:nucleotide binding"/>
    <property type="evidence" value="ECO:0007669"/>
    <property type="project" value="InterPro"/>
</dbReference>
<feature type="domain" description="GFO/IDH/MocA-like oxidoreductase" evidence="4">
    <location>
        <begin position="145"/>
        <end position="259"/>
    </location>
</feature>
<accession>A0A0D5C612</accession>
<name>A0A0D5C612_9ARCH</name>
<dbReference type="Pfam" id="PF22725">
    <property type="entry name" value="GFO_IDH_MocA_C3"/>
    <property type="match status" value="1"/>
</dbReference>
<keyword evidence="2" id="KW-0560">Oxidoreductase</keyword>
<evidence type="ECO:0000259" key="3">
    <source>
        <dbReference type="Pfam" id="PF01408"/>
    </source>
</evidence>
<dbReference type="HOGENOM" id="CLU_023194_5_0_2"/>
<dbReference type="InterPro" id="IPR050984">
    <property type="entry name" value="Gfo/Idh/MocA_domain"/>
</dbReference>
<reference evidence="6" key="1">
    <citation type="submission" date="2015-03" db="EMBL/GenBank/DDBJ databases">
        <title>Characterization of two novel Thaumarchaeota isolated from the Northern Adriatic Sea.</title>
        <authorList>
            <person name="Bayer B."/>
            <person name="Vojvoda J."/>
            <person name="Offre P."/>
            <person name="Srivastava A."/>
            <person name="Elisabeth N."/>
            <person name="Garcia J.A.L."/>
            <person name="Schleper C."/>
            <person name="Herndl G.J."/>
        </authorList>
    </citation>
    <scope>NUCLEOTIDE SEQUENCE [LARGE SCALE GENOMIC DNA]</scope>
    <source>
        <strain evidence="6">NF5</strain>
    </source>
</reference>
<protein>
    <submittedName>
        <fullName evidence="5">Dehydrogenase/oxidoreductase</fullName>
    </submittedName>
</protein>
<dbReference type="SUPFAM" id="SSF51735">
    <property type="entry name" value="NAD(P)-binding Rossmann-fold domains"/>
    <property type="match status" value="1"/>
</dbReference>
<dbReference type="Gene3D" id="3.40.50.720">
    <property type="entry name" value="NAD(P)-binding Rossmann-like Domain"/>
    <property type="match status" value="1"/>
</dbReference>
<organism evidence="5 6">
    <name type="scientific">Nitrosopumilus adriaticus</name>
    <dbReference type="NCBI Taxonomy" id="1580092"/>
    <lineage>
        <taxon>Archaea</taxon>
        <taxon>Nitrososphaerota</taxon>
        <taxon>Nitrososphaeria</taxon>
        <taxon>Nitrosopumilales</taxon>
        <taxon>Nitrosopumilaceae</taxon>
        <taxon>Nitrosopumilus</taxon>
    </lineage>
</organism>
<evidence type="ECO:0000313" key="6">
    <source>
        <dbReference type="Proteomes" id="UP000032408"/>
    </source>
</evidence>
<feature type="domain" description="Gfo/Idh/MocA-like oxidoreductase N-terminal" evidence="3">
    <location>
        <begin position="18"/>
        <end position="132"/>
    </location>
</feature>
<evidence type="ECO:0000256" key="2">
    <source>
        <dbReference type="ARBA" id="ARBA00023002"/>
    </source>
</evidence>
<comment type="similarity">
    <text evidence="1">Belongs to the Gfo/Idh/MocA family.</text>
</comment>
<dbReference type="AlphaFoldDB" id="A0A0D5C612"/>
<dbReference type="SUPFAM" id="SSF55347">
    <property type="entry name" value="Glyceraldehyde-3-phosphate dehydrogenase-like, C-terminal domain"/>
    <property type="match status" value="1"/>
</dbReference>
<keyword evidence="6" id="KW-1185">Reference proteome</keyword>
<dbReference type="GO" id="GO:0016491">
    <property type="term" value="F:oxidoreductase activity"/>
    <property type="evidence" value="ECO:0007669"/>
    <property type="project" value="UniProtKB-KW"/>
</dbReference>
<evidence type="ECO:0000256" key="1">
    <source>
        <dbReference type="ARBA" id="ARBA00010928"/>
    </source>
</evidence>
<dbReference type="STRING" id="1580092.NADRNF5_2145"/>
<dbReference type="InterPro" id="IPR036291">
    <property type="entry name" value="NAD(P)-bd_dom_sf"/>
</dbReference>
<dbReference type="InterPro" id="IPR055170">
    <property type="entry name" value="GFO_IDH_MocA-like_dom"/>
</dbReference>
<reference evidence="5 6" key="2">
    <citation type="journal article" date="2016" name="ISME J.">
        <title>Physiological and genomic characterization of two novel marine thaumarchaeal strains indicates niche differentiation.</title>
        <authorList>
            <person name="Bayer B."/>
            <person name="Vojvoda J."/>
            <person name="Offre P."/>
            <person name="Alves R.J."/>
            <person name="Elisabeth N.H."/>
            <person name="Garcia J.A."/>
            <person name="Volland J.M."/>
            <person name="Srivastava A."/>
            <person name="Schleper C."/>
            <person name="Herndl G.J."/>
        </authorList>
    </citation>
    <scope>NUCLEOTIDE SEQUENCE [LARGE SCALE GENOMIC DNA]</scope>
    <source>
        <strain evidence="5 6">NF5</strain>
    </source>
</reference>
<evidence type="ECO:0000259" key="4">
    <source>
        <dbReference type="Pfam" id="PF22725"/>
    </source>
</evidence>
<sequence length="346" mass="39260">MEILLLRISIQHSHKMTFKIGIIGCSRVAKNKFIPAINSLEFASIDIVGSRTDSKAKQFSKEIGCKTFGSYEDVISSDIDCVYISLPDGLHEKWTIKAAEAGLHVLCEKSSTTSYESAKNMVNTSKSSKTRIIECFSFRFHPQHKKVLDLIQEHNLGNIHNFIGNFGYPRPNDNNIRLQKKLGGGILNDACCYPICASRIIFNEEPVGVMSNLLIDATLGIDISSSVFLIYDKKNAYAESGFDRNFKSNYEIWCSKGNIKLNRAFAVPKNFETEIHLIKNDSKKIIMIEPVDQTALMIKTFFEEISNIKKCDFNFEDDLLKQAKILEAVRLSNKKKKFVYLEDIEK</sequence>
<proteinExistence type="inferred from homology"/>
<dbReference type="PANTHER" id="PTHR22604">
    <property type="entry name" value="OXIDOREDUCTASES"/>
    <property type="match status" value="1"/>
</dbReference>
<dbReference type="Pfam" id="PF01408">
    <property type="entry name" value="GFO_IDH_MocA"/>
    <property type="match status" value="1"/>
</dbReference>